<dbReference type="Proteomes" id="UP000015520">
    <property type="component" value="Unassembled WGS sequence"/>
</dbReference>
<keyword evidence="7 8" id="KW-0998">Cell outer membrane</keyword>
<dbReference type="InterPro" id="IPR039426">
    <property type="entry name" value="TonB-dep_rcpt-like"/>
</dbReference>
<evidence type="ECO:0000259" key="12">
    <source>
        <dbReference type="Pfam" id="PF00593"/>
    </source>
</evidence>
<feature type="domain" description="TonB-dependent receptor-like beta-barrel" evidence="12">
    <location>
        <begin position="331"/>
        <end position="606"/>
    </location>
</feature>
<comment type="subcellular location">
    <subcellularLocation>
        <location evidence="1 8">Cell outer membrane</location>
        <topology evidence="1 8">Multi-pass membrane protein</topology>
    </subcellularLocation>
</comment>
<protein>
    <recommendedName>
        <fullName evidence="16">TonB-denpendent receptor</fullName>
    </recommendedName>
</protein>
<dbReference type="PROSITE" id="PS52016">
    <property type="entry name" value="TONB_DEPENDENT_REC_3"/>
    <property type="match status" value="1"/>
</dbReference>
<dbReference type="Pfam" id="PF00593">
    <property type="entry name" value="TonB_dep_Rec_b-barrel"/>
    <property type="match status" value="1"/>
</dbReference>
<gene>
    <name evidence="14" type="ORF">M947_08120</name>
</gene>
<evidence type="ECO:0000256" key="5">
    <source>
        <dbReference type="ARBA" id="ARBA00023077"/>
    </source>
</evidence>
<proteinExistence type="inferred from homology"/>
<dbReference type="Gene3D" id="2.40.170.20">
    <property type="entry name" value="TonB-dependent receptor, beta-barrel domain"/>
    <property type="match status" value="1"/>
</dbReference>
<evidence type="ECO:0000256" key="9">
    <source>
        <dbReference type="RuleBase" id="RU003357"/>
    </source>
</evidence>
<dbReference type="GO" id="GO:0015344">
    <property type="term" value="F:siderophore uptake transmembrane transporter activity"/>
    <property type="evidence" value="ECO:0007669"/>
    <property type="project" value="TreeGrafter"/>
</dbReference>
<evidence type="ECO:0000256" key="11">
    <source>
        <dbReference type="SAM" id="SignalP"/>
    </source>
</evidence>
<evidence type="ECO:0000256" key="1">
    <source>
        <dbReference type="ARBA" id="ARBA00004571"/>
    </source>
</evidence>
<feature type="signal peptide" evidence="11">
    <location>
        <begin position="1"/>
        <end position="20"/>
    </location>
</feature>
<dbReference type="InterPro" id="IPR000531">
    <property type="entry name" value="Beta-barrel_TonB"/>
</dbReference>
<dbReference type="SUPFAM" id="SSF56935">
    <property type="entry name" value="Porins"/>
    <property type="match status" value="1"/>
</dbReference>
<keyword evidence="6 8" id="KW-0472">Membrane</keyword>
<name>T0JQJ4_9BACT</name>
<dbReference type="InterPro" id="IPR036942">
    <property type="entry name" value="Beta-barrel_TonB_sf"/>
</dbReference>
<dbReference type="GO" id="GO:0009279">
    <property type="term" value="C:cell outer membrane"/>
    <property type="evidence" value="ECO:0007669"/>
    <property type="project" value="UniProtKB-SubCell"/>
</dbReference>
<feature type="region of interest" description="Disordered" evidence="10">
    <location>
        <begin position="191"/>
        <end position="212"/>
    </location>
</feature>
<sequence>MKKDIKLSLILVALMSLLQADTTNSVVLEPLSVTSTAIKTDELRSTDAVEIYTQEDIEKAHAQNIYEFLNSHTSVIATPSYGNPFTQKLDMRGFGNNGYQNIVVTINGRKLNNIDGVPQLLSSISPSSVSRIEIIKSSGIVLGGDGANAGVINIVTKQNNDKEVSFYLGAYGVADASFFVGHTDEKLSISASGEAQKNSGTREIDSDGNRDKNKFSTASLNLSYRVTDDLELSLGAAFTRTDVFYAGAMTKDQYDNNPMQKGFGSISHQQYDSDALDAGVEYFINDKLSLKANASQEKKKSIYLPPSWPYEANYEYRSLLASINYASDDLSLKVGVDGFDGDRKSSNNTTSKNNKAAYTMTNYRVGNSSFKAGYRFENVEYVYDSGITNLKQDDNLHGAELGYNYLIDKESSIFVNYTHSFQAPDIDRFFSFNGTFNDFIEPAKVDTYSLGYNNISKSNKFKISLYYADLKDEIYMQPITFKNTNIDKSYKYGVDLYDKYIINPEFSVALNYNYVQAIIDEEKEGESDYSGNKLPGVSNHNIKATLSYTPNKPTTIYLTQSYRSKAYAADDFNNNFSQKQDAYMSTDISITYTKESWEVFAKINNLFNQKNGLWIYDDAIYPVNFTTTALAGFKLIY</sequence>
<reference evidence="14 15" key="1">
    <citation type="submission" date="2013-07" db="EMBL/GenBank/DDBJ databases">
        <title>Sulfurimonas hongkongensis AST-10 Genome Sequencing.</title>
        <authorList>
            <person name="Cai L."/>
            <person name="Zhang T."/>
        </authorList>
    </citation>
    <scope>NUCLEOTIDE SEQUENCE [LARGE SCALE GENOMIC DNA]</scope>
    <source>
        <strain evidence="14 15">AST-10</strain>
    </source>
</reference>
<feature type="chain" id="PRO_5004578211" description="TonB-denpendent receptor" evidence="11">
    <location>
        <begin position="21"/>
        <end position="637"/>
    </location>
</feature>
<dbReference type="Pfam" id="PF07715">
    <property type="entry name" value="Plug"/>
    <property type="match status" value="1"/>
</dbReference>
<evidence type="ECO:0000256" key="3">
    <source>
        <dbReference type="ARBA" id="ARBA00022452"/>
    </source>
</evidence>
<comment type="similarity">
    <text evidence="8 9">Belongs to the TonB-dependent receptor family.</text>
</comment>
<dbReference type="eggNOG" id="COG4206">
    <property type="taxonomic scope" value="Bacteria"/>
</dbReference>
<dbReference type="RefSeq" id="WP_021287879.1">
    <property type="nucleotide sequence ID" value="NZ_AUPZ01000010.1"/>
</dbReference>
<keyword evidence="2 8" id="KW-0813">Transport</keyword>
<evidence type="ECO:0008006" key="16">
    <source>
        <dbReference type="Google" id="ProtNLM"/>
    </source>
</evidence>
<dbReference type="PANTHER" id="PTHR30069">
    <property type="entry name" value="TONB-DEPENDENT OUTER MEMBRANE RECEPTOR"/>
    <property type="match status" value="1"/>
</dbReference>
<dbReference type="PANTHER" id="PTHR30069:SF27">
    <property type="entry name" value="BLL4766 PROTEIN"/>
    <property type="match status" value="1"/>
</dbReference>
<evidence type="ECO:0000256" key="7">
    <source>
        <dbReference type="ARBA" id="ARBA00023237"/>
    </source>
</evidence>
<evidence type="ECO:0000259" key="13">
    <source>
        <dbReference type="Pfam" id="PF07715"/>
    </source>
</evidence>
<evidence type="ECO:0000256" key="8">
    <source>
        <dbReference type="PROSITE-ProRule" id="PRU01360"/>
    </source>
</evidence>
<evidence type="ECO:0000256" key="10">
    <source>
        <dbReference type="SAM" id="MobiDB-lite"/>
    </source>
</evidence>
<dbReference type="Gene3D" id="2.170.130.10">
    <property type="entry name" value="TonB-dependent receptor, plug domain"/>
    <property type="match status" value="1"/>
</dbReference>
<keyword evidence="3 8" id="KW-1134">Transmembrane beta strand</keyword>
<evidence type="ECO:0000256" key="4">
    <source>
        <dbReference type="ARBA" id="ARBA00022692"/>
    </source>
</evidence>
<dbReference type="InterPro" id="IPR012910">
    <property type="entry name" value="Plug_dom"/>
</dbReference>
<evidence type="ECO:0000313" key="15">
    <source>
        <dbReference type="Proteomes" id="UP000015520"/>
    </source>
</evidence>
<dbReference type="STRING" id="1172190.M947_08120"/>
<keyword evidence="11" id="KW-0732">Signal</keyword>
<keyword evidence="15" id="KW-1185">Reference proteome</keyword>
<dbReference type="AlphaFoldDB" id="T0JQJ4"/>
<dbReference type="OrthoDB" id="9763670at2"/>
<keyword evidence="4 8" id="KW-0812">Transmembrane</keyword>
<organism evidence="14 15">
    <name type="scientific">Sulfurimonas hongkongensis</name>
    <dbReference type="NCBI Taxonomy" id="1172190"/>
    <lineage>
        <taxon>Bacteria</taxon>
        <taxon>Pseudomonadati</taxon>
        <taxon>Campylobacterota</taxon>
        <taxon>Epsilonproteobacteria</taxon>
        <taxon>Campylobacterales</taxon>
        <taxon>Sulfurimonadaceae</taxon>
        <taxon>Sulfurimonas</taxon>
    </lineage>
</organism>
<keyword evidence="5 9" id="KW-0798">TonB box</keyword>
<dbReference type="EMBL" id="AUPZ01000010">
    <property type="protein sequence ID" value="EQB39117.1"/>
    <property type="molecule type" value="Genomic_DNA"/>
</dbReference>
<evidence type="ECO:0000313" key="14">
    <source>
        <dbReference type="EMBL" id="EQB39117.1"/>
    </source>
</evidence>
<dbReference type="PATRIC" id="fig|1172190.3.peg.1567"/>
<dbReference type="GO" id="GO:0044718">
    <property type="term" value="P:siderophore transmembrane transport"/>
    <property type="evidence" value="ECO:0007669"/>
    <property type="project" value="TreeGrafter"/>
</dbReference>
<evidence type="ECO:0000256" key="2">
    <source>
        <dbReference type="ARBA" id="ARBA00022448"/>
    </source>
</evidence>
<comment type="caution">
    <text evidence="14">The sequence shown here is derived from an EMBL/GenBank/DDBJ whole genome shotgun (WGS) entry which is preliminary data.</text>
</comment>
<dbReference type="InterPro" id="IPR037066">
    <property type="entry name" value="Plug_dom_sf"/>
</dbReference>
<evidence type="ECO:0000256" key="6">
    <source>
        <dbReference type="ARBA" id="ARBA00023136"/>
    </source>
</evidence>
<feature type="domain" description="TonB-dependent receptor plug" evidence="13">
    <location>
        <begin position="44"/>
        <end position="151"/>
    </location>
</feature>
<feature type="compositionally biased region" description="Basic and acidic residues" evidence="10">
    <location>
        <begin position="200"/>
        <end position="212"/>
    </location>
</feature>
<accession>T0JQJ4</accession>